<sequence length="186" mass="21240">MRRFKPESLTIALIALLAAVGSLPMHAGISVTPEGRIYRGYYKAKSFTVQLPAPYEVRAENFMGTAVIFWRAPESPDARFTEMISVHIDRLWQETSVAKIMDDKISGSTGEFAMIRRYTEGDSECVIYSLTYLRPSDNERIDSYNFERVRIIDGYCVAVSCTTLKDRFVERLDEFESISQSFSFDP</sequence>
<evidence type="ECO:0000256" key="1">
    <source>
        <dbReference type="SAM" id="SignalP"/>
    </source>
</evidence>
<keyword evidence="3" id="KW-1185">Reference proteome</keyword>
<feature type="chain" id="PRO_5037941438" description="DUF1795 domain-containing protein" evidence="1">
    <location>
        <begin position="28"/>
        <end position="186"/>
    </location>
</feature>
<keyword evidence="1" id="KW-0732">Signal</keyword>
<dbReference type="RefSeq" id="WP_200359009.1">
    <property type="nucleotide sequence ID" value="NZ_JAENIL010000077.1"/>
</dbReference>
<protein>
    <recommendedName>
        <fullName evidence="4">DUF1795 domain-containing protein</fullName>
    </recommendedName>
</protein>
<comment type="caution">
    <text evidence="2">The sequence shown here is derived from an EMBL/GenBank/DDBJ whole genome shotgun (WGS) entry which is preliminary data.</text>
</comment>
<accession>A0A934VU70</accession>
<feature type="signal peptide" evidence="1">
    <location>
        <begin position="1"/>
        <end position="27"/>
    </location>
</feature>
<evidence type="ECO:0000313" key="3">
    <source>
        <dbReference type="Proteomes" id="UP000617628"/>
    </source>
</evidence>
<organism evidence="2 3">
    <name type="scientific">Pelagicoccus mobilis</name>
    <dbReference type="NCBI Taxonomy" id="415221"/>
    <lineage>
        <taxon>Bacteria</taxon>
        <taxon>Pseudomonadati</taxon>
        <taxon>Verrucomicrobiota</taxon>
        <taxon>Opitutia</taxon>
        <taxon>Puniceicoccales</taxon>
        <taxon>Pelagicoccaceae</taxon>
        <taxon>Pelagicoccus</taxon>
    </lineage>
</organism>
<dbReference type="AlphaFoldDB" id="A0A934VU70"/>
<evidence type="ECO:0008006" key="4">
    <source>
        <dbReference type="Google" id="ProtNLM"/>
    </source>
</evidence>
<name>A0A934VU70_9BACT</name>
<proteinExistence type="predicted"/>
<dbReference type="Proteomes" id="UP000617628">
    <property type="component" value="Unassembled WGS sequence"/>
</dbReference>
<gene>
    <name evidence="2" type="ORF">JIN87_25420</name>
</gene>
<dbReference type="EMBL" id="JAENIL010000077">
    <property type="protein sequence ID" value="MBK1880249.1"/>
    <property type="molecule type" value="Genomic_DNA"/>
</dbReference>
<evidence type="ECO:0000313" key="2">
    <source>
        <dbReference type="EMBL" id="MBK1880249.1"/>
    </source>
</evidence>
<reference evidence="2" key="1">
    <citation type="submission" date="2021-01" db="EMBL/GenBank/DDBJ databases">
        <title>Modified the classification status of verrucomicrobia.</title>
        <authorList>
            <person name="Feng X."/>
        </authorList>
    </citation>
    <scope>NUCLEOTIDE SEQUENCE</scope>
    <source>
        <strain evidence="2">KCTC 13126</strain>
    </source>
</reference>